<reference evidence="3 4" key="1">
    <citation type="submission" date="2016-10" db="EMBL/GenBank/DDBJ databases">
        <authorList>
            <person name="de Groot N.N."/>
        </authorList>
    </citation>
    <scope>NUCLEOTIDE SEQUENCE [LARGE SCALE GENOMIC DNA]</scope>
    <source>
        <strain evidence="3 4">ATCC 700224</strain>
    </source>
</reference>
<dbReference type="STRING" id="69960.SAMN05421720_1311"/>
<dbReference type="PROSITE" id="PS51257">
    <property type="entry name" value="PROKAR_LIPOPROTEIN"/>
    <property type="match status" value="1"/>
</dbReference>
<accession>A0A1G7I5T2</accession>
<feature type="domain" description="ABC-type transport auxiliary lipoprotein component" evidence="2">
    <location>
        <begin position="32"/>
        <end position="192"/>
    </location>
</feature>
<name>A0A1G7I5T2_9PROT</name>
<gene>
    <name evidence="3" type="ORF">SAMN05421720_1311</name>
</gene>
<evidence type="ECO:0000259" key="2">
    <source>
        <dbReference type="Pfam" id="PF03886"/>
    </source>
</evidence>
<dbReference type="InterPro" id="IPR005586">
    <property type="entry name" value="ABC_trans_aux"/>
</dbReference>
<evidence type="ECO:0000313" key="3">
    <source>
        <dbReference type="EMBL" id="SDF08052.1"/>
    </source>
</evidence>
<dbReference type="Proteomes" id="UP000199412">
    <property type="component" value="Unassembled WGS sequence"/>
</dbReference>
<protein>
    <recommendedName>
        <fullName evidence="2">ABC-type transport auxiliary lipoprotein component domain-containing protein</fullName>
    </recommendedName>
</protein>
<dbReference type="Gene3D" id="3.40.50.10610">
    <property type="entry name" value="ABC-type transport auxiliary lipoprotein component"/>
    <property type="match status" value="1"/>
</dbReference>
<evidence type="ECO:0000313" key="4">
    <source>
        <dbReference type="Proteomes" id="UP000199412"/>
    </source>
</evidence>
<sequence length="217" mass="22492">MTSSARSHMVRSVFCLLLLAGCATSPPVRYHTLAHPGGDAATTGSDAARVLVQILPVGVPEGVTRENIVLKDPGGRITVLQTDRWLAPVADDLKQLVADALWRSVRAADTYDAPVPEDATALPRYRLALRVERFDAIPGQSAVVAGSWTLRSLTDGAVHICRWAGTQPLAGPDPGAAVAALAAASQRLVGRIGDSLREALNGGADVCGATSSAGVAQ</sequence>
<dbReference type="AlphaFoldDB" id="A0A1G7I5T2"/>
<proteinExistence type="predicted"/>
<organism evidence="3 4">
    <name type="scientific">Rhodospira trueperi</name>
    <dbReference type="NCBI Taxonomy" id="69960"/>
    <lineage>
        <taxon>Bacteria</taxon>
        <taxon>Pseudomonadati</taxon>
        <taxon>Pseudomonadota</taxon>
        <taxon>Alphaproteobacteria</taxon>
        <taxon>Rhodospirillales</taxon>
        <taxon>Rhodospirillaceae</taxon>
        <taxon>Rhodospira</taxon>
    </lineage>
</organism>
<evidence type="ECO:0000256" key="1">
    <source>
        <dbReference type="SAM" id="SignalP"/>
    </source>
</evidence>
<keyword evidence="1" id="KW-0732">Signal</keyword>
<dbReference type="EMBL" id="FNAP01000031">
    <property type="protein sequence ID" value="SDF08052.1"/>
    <property type="molecule type" value="Genomic_DNA"/>
</dbReference>
<feature type="chain" id="PRO_5011437894" description="ABC-type transport auxiliary lipoprotein component domain-containing protein" evidence="1">
    <location>
        <begin position="31"/>
        <end position="217"/>
    </location>
</feature>
<feature type="signal peptide" evidence="1">
    <location>
        <begin position="1"/>
        <end position="30"/>
    </location>
</feature>
<dbReference type="RefSeq" id="WP_092621431.1">
    <property type="nucleotide sequence ID" value="NZ_FNAP01000031.1"/>
</dbReference>
<dbReference type="Pfam" id="PF03886">
    <property type="entry name" value="ABC_trans_aux"/>
    <property type="match status" value="1"/>
</dbReference>
<keyword evidence="4" id="KW-1185">Reference proteome</keyword>
<dbReference type="SUPFAM" id="SSF159594">
    <property type="entry name" value="XCC0632-like"/>
    <property type="match status" value="1"/>
</dbReference>
<dbReference type="OrthoDB" id="7064073at2"/>